<dbReference type="CDD" id="cd00082">
    <property type="entry name" value="HisKA"/>
    <property type="match status" value="1"/>
</dbReference>
<dbReference type="RefSeq" id="WP_092697118.1">
    <property type="nucleotide sequence ID" value="NZ_CAXIQL010000075.1"/>
</dbReference>
<dbReference type="PANTHER" id="PTHR43047">
    <property type="entry name" value="TWO-COMPONENT HISTIDINE PROTEIN KINASE"/>
    <property type="match status" value="1"/>
</dbReference>
<dbReference type="PROSITE" id="PS50109">
    <property type="entry name" value="HIS_KIN"/>
    <property type="match status" value="1"/>
</dbReference>
<dbReference type="InterPro" id="IPR036097">
    <property type="entry name" value="HisK_dim/P_sf"/>
</dbReference>
<keyword evidence="7" id="KW-0472">Membrane</keyword>
<keyword evidence="5 10" id="KW-0418">Kinase</keyword>
<dbReference type="InterPro" id="IPR003661">
    <property type="entry name" value="HisK_dim/P_dom"/>
</dbReference>
<dbReference type="SUPFAM" id="SSF55874">
    <property type="entry name" value="ATPase domain of HSP90 chaperone/DNA topoisomerase II/histidine kinase"/>
    <property type="match status" value="1"/>
</dbReference>
<dbReference type="Pfam" id="PF00072">
    <property type="entry name" value="Response_reg"/>
    <property type="match status" value="1"/>
</dbReference>
<feature type="transmembrane region" description="Helical" evidence="7">
    <location>
        <begin position="37"/>
        <end position="56"/>
    </location>
</feature>
<dbReference type="Gene3D" id="3.40.50.2300">
    <property type="match status" value="1"/>
</dbReference>
<dbReference type="SMART" id="SM00388">
    <property type="entry name" value="HisKA"/>
    <property type="match status" value="1"/>
</dbReference>
<dbReference type="PRINTS" id="PR00344">
    <property type="entry name" value="BCTRLSENSOR"/>
</dbReference>
<dbReference type="InterPro" id="IPR003594">
    <property type="entry name" value="HATPase_dom"/>
</dbReference>
<dbReference type="AlphaFoldDB" id="A0A1H3X0W2"/>
<dbReference type="GO" id="GO:0000155">
    <property type="term" value="F:phosphorelay sensor kinase activity"/>
    <property type="evidence" value="ECO:0007669"/>
    <property type="project" value="InterPro"/>
</dbReference>
<comment type="catalytic activity">
    <reaction evidence="1">
        <text>ATP + protein L-histidine = ADP + protein N-phospho-L-histidine.</text>
        <dbReference type="EC" id="2.7.13.3"/>
    </reaction>
</comment>
<evidence type="ECO:0000256" key="4">
    <source>
        <dbReference type="ARBA" id="ARBA00022679"/>
    </source>
</evidence>
<dbReference type="InterPro" id="IPR036890">
    <property type="entry name" value="HATPase_C_sf"/>
</dbReference>
<feature type="domain" description="Histidine kinase" evidence="8">
    <location>
        <begin position="246"/>
        <end position="459"/>
    </location>
</feature>
<dbReference type="Proteomes" id="UP000199002">
    <property type="component" value="Unassembled WGS sequence"/>
</dbReference>
<evidence type="ECO:0000313" key="10">
    <source>
        <dbReference type="EMBL" id="SDZ92252.1"/>
    </source>
</evidence>
<evidence type="ECO:0000259" key="9">
    <source>
        <dbReference type="PROSITE" id="PS50110"/>
    </source>
</evidence>
<dbReference type="PANTHER" id="PTHR43047:SF9">
    <property type="entry name" value="HISTIDINE KINASE"/>
    <property type="match status" value="1"/>
</dbReference>
<feature type="transmembrane region" description="Helical" evidence="7">
    <location>
        <begin position="163"/>
        <end position="190"/>
    </location>
</feature>
<proteinExistence type="predicted"/>
<evidence type="ECO:0000313" key="11">
    <source>
        <dbReference type="Proteomes" id="UP000199002"/>
    </source>
</evidence>
<feature type="domain" description="Response regulatory" evidence="9">
    <location>
        <begin position="479"/>
        <end position="594"/>
    </location>
</feature>
<reference evidence="11" key="1">
    <citation type="submission" date="2016-10" db="EMBL/GenBank/DDBJ databases">
        <authorList>
            <person name="Varghese N."/>
            <person name="Submissions S."/>
        </authorList>
    </citation>
    <scope>NUCLEOTIDE SEQUENCE [LARGE SCALE GENOMIC DNA]</scope>
    <source>
        <strain evidence="11">DSM 25157</strain>
    </source>
</reference>
<dbReference type="FunFam" id="3.30.565.10:FF:000049">
    <property type="entry name" value="Two-component sensor histidine kinase"/>
    <property type="match status" value="1"/>
</dbReference>
<evidence type="ECO:0000256" key="3">
    <source>
        <dbReference type="ARBA" id="ARBA00022553"/>
    </source>
</evidence>
<accession>A0A1H3X0W2</accession>
<dbReference type="SMART" id="SM00387">
    <property type="entry name" value="HATPase_c"/>
    <property type="match status" value="1"/>
</dbReference>
<feature type="transmembrane region" description="Helical" evidence="7">
    <location>
        <begin position="103"/>
        <end position="123"/>
    </location>
</feature>
<dbReference type="InterPro" id="IPR011006">
    <property type="entry name" value="CheY-like_superfamily"/>
</dbReference>
<evidence type="ECO:0000256" key="2">
    <source>
        <dbReference type="ARBA" id="ARBA00012438"/>
    </source>
</evidence>
<dbReference type="STRING" id="592050.SAMN05421875_103128"/>
<keyword evidence="7" id="KW-1133">Transmembrane helix</keyword>
<dbReference type="PROSITE" id="PS50110">
    <property type="entry name" value="RESPONSE_REGULATORY"/>
    <property type="match status" value="1"/>
</dbReference>
<feature type="transmembrane region" description="Helical" evidence="7">
    <location>
        <begin position="62"/>
        <end position="82"/>
    </location>
</feature>
<dbReference type="Gene3D" id="1.10.287.130">
    <property type="match status" value="1"/>
</dbReference>
<dbReference type="Pfam" id="PF00512">
    <property type="entry name" value="HisKA"/>
    <property type="match status" value="1"/>
</dbReference>
<dbReference type="CDD" id="cd00156">
    <property type="entry name" value="REC"/>
    <property type="match status" value="1"/>
</dbReference>
<dbReference type="SUPFAM" id="SSF52172">
    <property type="entry name" value="CheY-like"/>
    <property type="match status" value="1"/>
</dbReference>
<feature type="modified residue" description="4-aspartylphosphate" evidence="6">
    <location>
        <position position="528"/>
    </location>
</feature>
<dbReference type="InterPro" id="IPR001789">
    <property type="entry name" value="Sig_transdc_resp-reg_receiver"/>
</dbReference>
<dbReference type="GO" id="GO:0005886">
    <property type="term" value="C:plasma membrane"/>
    <property type="evidence" value="ECO:0007669"/>
    <property type="project" value="TreeGrafter"/>
</dbReference>
<dbReference type="Pfam" id="PF02518">
    <property type="entry name" value="HATPase_c"/>
    <property type="match status" value="1"/>
</dbReference>
<keyword evidence="3 6" id="KW-0597">Phosphoprotein</keyword>
<name>A0A1H3X0W2_9BURK</name>
<dbReference type="GeneID" id="34233775"/>
<dbReference type="Gene3D" id="3.30.565.10">
    <property type="entry name" value="Histidine kinase-like ATPase, C-terminal domain"/>
    <property type="match status" value="1"/>
</dbReference>
<organism evidence="10 11">
    <name type="scientific">Acidovorax soli</name>
    <dbReference type="NCBI Taxonomy" id="592050"/>
    <lineage>
        <taxon>Bacteria</taxon>
        <taxon>Pseudomonadati</taxon>
        <taxon>Pseudomonadota</taxon>
        <taxon>Betaproteobacteria</taxon>
        <taxon>Burkholderiales</taxon>
        <taxon>Comamonadaceae</taxon>
        <taxon>Acidovorax</taxon>
    </lineage>
</organism>
<evidence type="ECO:0000256" key="7">
    <source>
        <dbReference type="SAM" id="Phobius"/>
    </source>
</evidence>
<dbReference type="InterPro" id="IPR005467">
    <property type="entry name" value="His_kinase_dom"/>
</dbReference>
<evidence type="ECO:0000259" key="8">
    <source>
        <dbReference type="PROSITE" id="PS50109"/>
    </source>
</evidence>
<protein>
    <recommendedName>
        <fullName evidence="2">histidine kinase</fullName>
        <ecNumber evidence="2">2.7.13.3</ecNumber>
    </recommendedName>
</protein>
<evidence type="ECO:0000256" key="6">
    <source>
        <dbReference type="PROSITE-ProRule" id="PRU00169"/>
    </source>
</evidence>
<dbReference type="EC" id="2.7.13.3" evidence="2"/>
<keyword evidence="4" id="KW-0808">Transferase</keyword>
<keyword evidence="11" id="KW-1185">Reference proteome</keyword>
<sequence length="619" mass="66942">MTPAEALGIALRWPWPSLRWERDDVLREQVALLRQNFPMTLLASLATALGTLWVMGSGVDGQALAAWLVSHLLVVAGVYLALRSMDPTHAPARPSAYKLMACMACMAGMGLSWGSLGLVVMQWGNADSVIYAIGIISTVSSGALGLGAPLYRAYLTYLSCAIGGVLLAIAMAGGPVLWPALVLTLVYYGLTCMQASTTDTATRRSIALKLENVRLVGELRAESQRALAAQKTAEKADRDKSRFLAAASHDLRQPLHAMGLFLESLQRSPLNEHQQTVLDHAHAASSAAAEMLTTLLDYSRLEAGVVKVRPAAFAVQPLLTALEQEFGVQADNARLVYRTRETSAAVHADRALVGLVMRNFISNALRYTARGGVLIACRRRGQRVALEVWDTGVGIPQHQWDDIFQEFLQLDNPERDRRKGLGLGLAIVHRLVREMGTTVELHSQPGRGSVFRLWLDAWDGALEDEAAPPSDDHSLEGLHVLAIDDDEAVLLGMQSLLQSWGCRCTVAGSGAEALARLGERRPDLIITDFRLRHEETGKQVLQALRTRLGIAVPAIIMTGDTSPQRLRDAQSTSALLLHKPVSTGQLREAMVQLLAQGQERPATRGTLTAALTASGATAP</sequence>
<dbReference type="SUPFAM" id="SSF47384">
    <property type="entry name" value="Homodimeric domain of signal transducing histidine kinase"/>
    <property type="match status" value="1"/>
</dbReference>
<keyword evidence="7" id="KW-0812">Transmembrane</keyword>
<dbReference type="SMART" id="SM00448">
    <property type="entry name" value="REC"/>
    <property type="match status" value="1"/>
</dbReference>
<feature type="transmembrane region" description="Helical" evidence="7">
    <location>
        <begin position="129"/>
        <end position="151"/>
    </location>
</feature>
<evidence type="ECO:0000256" key="1">
    <source>
        <dbReference type="ARBA" id="ARBA00000085"/>
    </source>
</evidence>
<dbReference type="EMBL" id="FNQJ01000003">
    <property type="protein sequence ID" value="SDZ92252.1"/>
    <property type="molecule type" value="Genomic_DNA"/>
</dbReference>
<evidence type="ECO:0000256" key="5">
    <source>
        <dbReference type="ARBA" id="ARBA00022777"/>
    </source>
</evidence>
<dbReference type="GO" id="GO:0009927">
    <property type="term" value="F:histidine phosphotransfer kinase activity"/>
    <property type="evidence" value="ECO:0007669"/>
    <property type="project" value="TreeGrafter"/>
</dbReference>
<gene>
    <name evidence="10" type="ORF">SAMN05421875_103128</name>
</gene>
<dbReference type="InterPro" id="IPR004358">
    <property type="entry name" value="Sig_transdc_His_kin-like_C"/>
</dbReference>